<feature type="transmembrane region" description="Helical" evidence="5">
    <location>
        <begin position="46"/>
        <end position="64"/>
    </location>
</feature>
<proteinExistence type="predicted"/>
<feature type="transmembrane region" description="Helical" evidence="5">
    <location>
        <begin position="529"/>
        <end position="553"/>
    </location>
</feature>
<organism evidence="7 8">
    <name type="scientific">Alkaliphilus flagellatus</name>
    <dbReference type="NCBI Taxonomy" id="2841507"/>
    <lineage>
        <taxon>Bacteria</taxon>
        <taxon>Bacillati</taxon>
        <taxon>Bacillota</taxon>
        <taxon>Clostridia</taxon>
        <taxon>Peptostreptococcales</taxon>
        <taxon>Natronincolaceae</taxon>
        <taxon>Alkaliphilus</taxon>
    </lineage>
</organism>
<dbReference type="PANTHER" id="PTHR37422">
    <property type="entry name" value="TEICHURONIC ACID BIOSYNTHESIS PROTEIN TUAE"/>
    <property type="match status" value="1"/>
</dbReference>
<dbReference type="PANTHER" id="PTHR37422:SF23">
    <property type="entry name" value="TEICHURONIC ACID BIOSYNTHESIS PROTEIN TUAE"/>
    <property type="match status" value="1"/>
</dbReference>
<gene>
    <name evidence="7" type="ORF">KQI88_08865</name>
</gene>
<evidence type="ECO:0000259" key="6">
    <source>
        <dbReference type="Pfam" id="PF04932"/>
    </source>
</evidence>
<dbReference type="EMBL" id="JAHLQK010000003">
    <property type="protein sequence ID" value="MBU5676527.1"/>
    <property type="molecule type" value="Genomic_DNA"/>
</dbReference>
<feature type="transmembrane region" description="Helical" evidence="5">
    <location>
        <begin position="104"/>
        <end position="121"/>
    </location>
</feature>
<sequence length="985" mass="112086">MGTKAQNQVKKQADKKSIADKIIFVLLSILIIGAPLFQGLFFQKEIMISNIFAFAIFVVFLLNKKRNKEKLIIFNSPYDCIGLLFIIAYLLPIVFFQWADLRDAIDILIRYTTYYAIYLMIKDMAQFERYKEYFTKVLILGSLVVAFIGIFGATGYIKLEDVIMGNRISSTFQYPNTLAALMMAMFFLVNGSIHKAEKYIEKLIYGAAGFVMLFTFIFTYSRAAWLLFPIFALLYLIFLSGKDRIASILYFVATLLPNILVLQPFTSQLAIDADTKPKALIVFFIGIGIFKVLYSIVLFVQSKLADKHYKLIYGFLGAVTIGVAILGYMALNTTVPLVFDNMAATENKTNQIQRTVKEIEGNKDYILKLNVEAIAGEVEAQWPWRVRINSVNEAGEQELLIETLGDKDVNGEIEIPFTTLETTQNISIYFTNIYPKTKVVFNEVKVIDGEENVVENIKLKYKYIPESLIARFNSIDLSEDSSATRLTYYKDSFSIFKSKPIFGGGGGTWKALYPKYQSLPYNSTEAHNYFLQALVETGITGIAVLALLIFIFVVHLLKAWKRKDTLTISILFSILALLGHSGLDFNFSFHSIPIILWALIALLETKTFEDIKPRINKIDLSGKSVGTVVPIIFAVPLLLFSISLYSAYAISVDNGKSINEIPIEESISKMEKAVLLDPFHSNMRIDLAKMQRTYGFETDNFSLVEKAENHLKKAVKHSPYMPVALQETASHYISLGRFEDAFKYLDKSTETTPLKPNSYETKSEAYAAVANYYLGKGEVEKAIDIYTNNMIGIIDEMRVANEKTEKPVQLTQNTLQNIFRAKYFVDNYNNPEKLEQLNDIVYMSYLDLEGATAVGMPWRVSDSSSGDIKYEIKKEGLKISNTGEDNEFIYSQFFSLNPDTMYEVEVVFSQESTQKNLRSHIISMVGRRTQVSEDINLEEIEDGVYYYNFNTTEDLEPGRQYIRFDHPGNSEDYFVIRQVIIKKIE</sequence>
<feature type="transmembrane region" description="Helical" evidence="5">
    <location>
        <begin position="279"/>
        <end position="300"/>
    </location>
</feature>
<feature type="transmembrane region" description="Helical" evidence="5">
    <location>
        <begin position="565"/>
        <end position="581"/>
    </location>
</feature>
<name>A0ABS6G230_9FIRM</name>
<feature type="transmembrane region" description="Helical" evidence="5">
    <location>
        <begin position="625"/>
        <end position="648"/>
    </location>
</feature>
<comment type="caution">
    <text evidence="7">The sequence shown here is derived from an EMBL/GenBank/DDBJ whole genome shotgun (WGS) entry which is preliminary data.</text>
</comment>
<accession>A0ABS6G230</accession>
<evidence type="ECO:0000256" key="5">
    <source>
        <dbReference type="SAM" id="Phobius"/>
    </source>
</evidence>
<feature type="transmembrane region" description="Helical" evidence="5">
    <location>
        <begin position="312"/>
        <end position="331"/>
    </location>
</feature>
<feature type="transmembrane region" description="Helical" evidence="5">
    <location>
        <begin position="172"/>
        <end position="191"/>
    </location>
</feature>
<feature type="transmembrane region" description="Helical" evidence="5">
    <location>
        <begin position="203"/>
        <end position="219"/>
    </location>
</feature>
<keyword evidence="4 5" id="KW-0472">Membrane</keyword>
<keyword evidence="7" id="KW-0436">Ligase</keyword>
<evidence type="ECO:0000313" key="7">
    <source>
        <dbReference type="EMBL" id="MBU5676527.1"/>
    </source>
</evidence>
<reference evidence="7 8" key="1">
    <citation type="submission" date="2021-06" db="EMBL/GenBank/DDBJ databases">
        <authorList>
            <person name="Sun Q."/>
            <person name="Li D."/>
        </authorList>
    </citation>
    <scope>NUCLEOTIDE SEQUENCE [LARGE SCALE GENOMIC DNA]</scope>
    <source>
        <strain evidence="7 8">MSJ-5</strain>
    </source>
</reference>
<dbReference type="InterPro" id="IPR051533">
    <property type="entry name" value="WaaL-like"/>
</dbReference>
<dbReference type="Proteomes" id="UP000779508">
    <property type="component" value="Unassembled WGS sequence"/>
</dbReference>
<evidence type="ECO:0000256" key="3">
    <source>
        <dbReference type="ARBA" id="ARBA00022989"/>
    </source>
</evidence>
<feature type="transmembrane region" description="Helical" evidence="5">
    <location>
        <begin position="225"/>
        <end position="241"/>
    </location>
</feature>
<keyword evidence="3 5" id="KW-1133">Transmembrane helix</keyword>
<feature type="transmembrane region" description="Helical" evidence="5">
    <location>
        <begin position="248"/>
        <end position="267"/>
    </location>
</feature>
<feature type="transmembrane region" description="Helical" evidence="5">
    <location>
        <begin position="21"/>
        <end position="40"/>
    </location>
</feature>
<dbReference type="RefSeq" id="WP_216416358.1">
    <property type="nucleotide sequence ID" value="NZ_JAHLQK010000003.1"/>
</dbReference>
<keyword evidence="2 5" id="KW-0812">Transmembrane</keyword>
<comment type="subcellular location">
    <subcellularLocation>
        <location evidence="1">Membrane</location>
        <topology evidence="1">Multi-pass membrane protein</topology>
    </subcellularLocation>
</comment>
<feature type="transmembrane region" description="Helical" evidence="5">
    <location>
        <begin position="76"/>
        <end position="98"/>
    </location>
</feature>
<feature type="transmembrane region" description="Helical" evidence="5">
    <location>
        <begin position="133"/>
        <end position="157"/>
    </location>
</feature>
<dbReference type="InterPro" id="IPR007016">
    <property type="entry name" value="O-antigen_ligase-rel_domated"/>
</dbReference>
<feature type="transmembrane region" description="Helical" evidence="5">
    <location>
        <begin position="587"/>
        <end position="604"/>
    </location>
</feature>
<evidence type="ECO:0000256" key="2">
    <source>
        <dbReference type="ARBA" id="ARBA00022692"/>
    </source>
</evidence>
<evidence type="ECO:0000313" key="8">
    <source>
        <dbReference type="Proteomes" id="UP000779508"/>
    </source>
</evidence>
<keyword evidence="8" id="KW-1185">Reference proteome</keyword>
<dbReference type="Pfam" id="PF04932">
    <property type="entry name" value="Wzy_C"/>
    <property type="match status" value="1"/>
</dbReference>
<feature type="domain" description="O-antigen ligase-related" evidence="6">
    <location>
        <begin position="476"/>
        <end position="545"/>
    </location>
</feature>
<evidence type="ECO:0000256" key="1">
    <source>
        <dbReference type="ARBA" id="ARBA00004141"/>
    </source>
</evidence>
<protein>
    <submittedName>
        <fullName evidence="7">O-antigen ligase family protein</fullName>
    </submittedName>
</protein>
<dbReference type="GO" id="GO:0016874">
    <property type="term" value="F:ligase activity"/>
    <property type="evidence" value="ECO:0007669"/>
    <property type="project" value="UniProtKB-KW"/>
</dbReference>
<evidence type="ECO:0000256" key="4">
    <source>
        <dbReference type="ARBA" id="ARBA00023136"/>
    </source>
</evidence>